<feature type="region of interest" description="Disordered" evidence="1">
    <location>
        <begin position="1"/>
        <end position="136"/>
    </location>
</feature>
<organism evidence="2 3">
    <name type="scientific">Streptomyces naganishii JCM 4654</name>
    <dbReference type="NCBI Taxonomy" id="1306179"/>
    <lineage>
        <taxon>Bacteria</taxon>
        <taxon>Bacillati</taxon>
        <taxon>Actinomycetota</taxon>
        <taxon>Actinomycetes</taxon>
        <taxon>Kitasatosporales</taxon>
        <taxon>Streptomycetaceae</taxon>
        <taxon>Streptomyces</taxon>
    </lineage>
</organism>
<reference evidence="2" key="1">
    <citation type="journal article" date="2014" name="Int. J. Syst. Evol. Microbiol.">
        <title>Complete genome sequence of Corynebacterium casei LMG S-19264T (=DSM 44701T), isolated from a smear-ripened cheese.</title>
        <authorList>
            <consortium name="US DOE Joint Genome Institute (JGI-PGF)"/>
            <person name="Walter F."/>
            <person name="Albersmeier A."/>
            <person name="Kalinowski J."/>
            <person name="Ruckert C."/>
        </authorList>
    </citation>
    <scope>NUCLEOTIDE SEQUENCE</scope>
    <source>
        <strain evidence="2">JCM 4654</strain>
    </source>
</reference>
<name>A0A918Y0W6_9ACTN</name>
<feature type="compositionally biased region" description="Basic and acidic residues" evidence="1">
    <location>
        <begin position="170"/>
        <end position="181"/>
    </location>
</feature>
<evidence type="ECO:0000313" key="3">
    <source>
        <dbReference type="Proteomes" id="UP000608955"/>
    </source>
</evidence>
<comment type="caution">
    <text evidence="2">The sequence shown here is derived from an EMBL/GenBank/DDBJ whole genome shotgun (WGS) entry which is preliminary data.</text>
</comment>
<keyword evidence="3" id="KW-1185">Reference proteome</keyword>
<reference evidence="2" key="2">
    <citation type="submission" date="2020-09" db="EMBL/GenBank/DDBJ databases">
        <authorList>
            <person name="Sun Q."/>
            <person name="Ohkuma M."/>
        </authorList>
    </citation>
    <scope>NUCLEOTIDE SEQUENCE</scope>
    <source>
        <strain evidence="2">JCM 4654</strain>
    </source>
</reference>
<feature type="region of interest" description="Disordered" evidence="1">
    <location>
        <begin position="157"/>
        <end position="187"/>
    </location>
</feature>
<evidence type="ECO:0000313" key="2">
    <source>
        <dbReference type="EMBL" id="GHD86039.1"/>
    </source>
</evidence>
<dbReference type="EMBL" id="BMVF01000003">
    <property type="protein sequence ID" value="GHD86039.1"/>
    <property type="molecule type" value="Genomic_DNA"/>
</dbReference>
<protein>
    <submittedName>
        <fullName evidence="2">Uncharacterized protein</fullName>
    </submittedName>
</protein>
<proteinExistence type="predicted"/>
<dbReference type="AlphaFoldDB" id="A0A918Y0W6"/>
<sequence>MVDDDARPERDKDAEPDRAERDRERGQQDREQGPLDVLGRSTLVGSRAALPPAPPAGTPAGDGTAPPRPRPGPPAGRKDGRRDDARDRKDGRRDDRRDDGRDARDARRNDRRDDAGGGRARAAAAPAPRSAPEAEQLPSVFLEKLDEEAPPARADKYAKNGRKGAAAQHENQEAAVREPEGRAAAPESAVTLWGGMGSGKSTLLAAVSKAVQDPLYGKWTMYPADHASQRFLGELARVLYRERKFPNATLKPERPVRFTLAGDLTGTRYSRARRTLFRRRGERARDLTEFQVSVRDMPGEAFDLHSQTGAALGDQLIQDFVGSRAMVYVVDPVREWQVNGEDGPLTKDARQNADFFTEVLGRVATEINMRGERQGTVLPHSIAVCLAKFDDDRIFRFACEQGNVRVNPRTGQPEVMDAKRLFDGLCHALPHGSLRDIQRQIESYFAPERVGYFVCSAVGFWVDPDRGFDFENPYLINQVEDTVRFAAAPRPVNILEPFLFLRGFVPTQS</sequence>
<feature type="compositionally biased region" description="Basic and acidic residues" evidence="1">
    <location>
        <begin position="1"/>
        <end position="33"/>
    </location>
</feature>
<feature type="compositionally biased region" description="Low complexity" evidence="1">
    <location>
        <begin position="120"/>
        <end position="131"/>
    </location>
</feature>
<accession>A0A918Y0W6</accession>
<dbReference type="RefSeq" id="WP_190176676.1">
    <property type="nucleotide sequence ID" value="NZ_BMVF01000003.1"/>
</dbReference>
<feature type="compositionally biased region" description="Basic and acidic residues" evidence="1">
    <location>
        <begin position="76"/>
        <end position="116"/>
    </location>
</feature>
<dbReference type="Proteomes" id="UP000608955">
    <property type="component" value="Unassembled WGS sequence"/>
</dbReference>
<evidence type="ECO:0000256" key="1">
    <source>
        <dbReference type="SAM" id="MobiDB-lite"/>
    </source>
</evidence>
<gene>
    <name evidence="2" type="ORF">GCM10010508_12100</name>
</gene>